<organism evidence="2 3">
    <name type="scientific">Polarella glacialis</name>
    <name type="common">Dinoflagellate</name>
    <dbReference type="NCBI Taxonomy" id="89957"/>
    <lineage>
        <taxon>Eukaryota</taxon>
        <taxon>Sar</taxon>
        <taxon>Alveolata</taxon>
        <taxon>Dinophyceae</taxon>
        <taxon>Suessiales</taxon>
        <taxon>Suessiaceae</taxon>
        <taxon>Polarella</taxon>
    </lineage>
</organism>
<dbReference type="Gene3D" id="3.30.420.10">
    <property type="entry name" value="Ribonuclease H-like superfamily/Ribonuclease H"/>
    <property type="match status" value="1"/>
</dbReference>
<accession>A0A813H0N2</accession>
<protein>
    <recommendedName>
        <fullName evidence="1">3'-5' exonuclease domain-containing protein</fullName>
    </recommendedName>
</protein>
<dbReference type="AlphaFoldDB" id="A0A813H0N2"/>
<sequence>MELDAAAEQFLGPFAADDVHGFLAELRVSIGGGGGAGFHTVRGVLTRAGSSRQGFGLFALRALAHLVATPAPPEPWRPQVASLLADLGPGHGSSTELTMPGIGESVQHLVADSADISLSGVKLAARVLRAWGVQRAEEMPDEVRKAAAAAALRDAQASGGAKVLGAASLGALPGLLSVEAAQLVLHSLDDGNRDEASEVFVAGMSREVQFRLVQSRQASGRLRAAAKAVKVLGLEGDFPDADFAWRSEALESAISKGRREACVGLSCEEPRLKARCAEGLWRCGEAELASELGAAWGVPLPEEAAAAAAKARRTREETCLCLPPGFPVHIVDREDQLAAMRASILAAPAVGLDAEWAPQQGSPPSLLQLATAEAAFVVDLVTLASSSSLGQVLEDIFSAQAVIKVGFDGGSDVGKVGKAFGRCFRVAPLVDVRDLEAARRTQECPQLGKKRAKEGVSLASLAEKYMGKPLDKTFQVCDWGRRPLSEGQSHYAALDAWVPVRLYGLLT</sequence>
<proteinExistence type="predicted"/>
<evidence type="ECO:0000313" key="2">
    <source>
        <dbReference type="EMBL" id="CAE8631196.1"/>
    </source>
</evidence>
<reference evidence="2" key="1">
    <citation type="submission" date="2021-02" db="EMBL/GenBank/DDBJ databases">
        <authorList>
            <person name="Dougan E. K."/>
            <person name="Rhodes N."/>
            <person name="Thang M."/>
            <person name="Chan C."/>
        </authorList>
    </citation>
    <scope>NUCLEOTIDE SEQUENCE</scope>
</reference>
<gene>
    <name evidence="2" type="ORF">PGLA1383_LOCUS47329</name>
</gene>
<dbReference type="GO" id="GO:0006139">
    <property type="term" value="P:nucleobase-containing compound metabolic process"/>
    <property type="evidence" value="ECO:0007669"/>
    <property type="project" value="InterPro"/>
</dbReference>
<dbReference type="GO" id="GO:0003676">
    <property type="term" value="F:nucleic acid binding"/>
    <property type="evidence" value="ECO:0007669"/>
    <property type="project" value="InterPro"/>
</dbReference>
<name>A0A813H0N2_POLGL</name>
<evidence type="ECO:0000313" key="3">
    <source>
        <dbReference type="Proteomes" id="UP000654075"/>
    </source>
</evidence>
<dbReference type="OrthoDB" id="428841at2759"/>
<dbReference type="GO" id="GO:0008408">
    <property type="term" value="F:3'-5' exonuclease activity"/>
    <property type="evidence" value="ECO:0007669"/>
    <property type="project" value="InterPro"/>
</dbReference>
<dbReference type="PANTHER" id="PTHR47765:SF2">
    <property type="entry name" value="EXONUCLEASE MUT-7 HOMOLOG"/>
    <property type="match status" value="1"/>
</dbReference>
<dbReference type="PANTHER" id="PTHR47765">
    <property type="entry name" value="3'-5' EXONUCLEASE DOMAIN-CONTAINING PROTEIN"/>
    <property type="match status" value="1"/>
</dbReference>
<comment type="caution">
    <text evidence="2">The sequence shown here is derived from an EMBL/GenBank/DDBJ whole genome shotgun (WGS) entry which is preliminary data.</text>
</comment>
<feature type="domain" description="3'-5' exonuclease" evidence="1">
    <location>
        <begin position="328"/>
        <end position="506"/>
    </location>
</feature>
<dbReference type="Proteomes" id="UP000654075">
    <property type="component" value="Unassembled WGS sequence"/>
</dbReference>
<dbReference type="InterPro" id="IPR036397">
    <property type="entry name" value="RNaseH_sf"/>
</dbReference>
<dbReference type="InterPro" id="IPR052408">
    <property type="entry name" value="Exonuclease_MUT-7-like"/>
</dbReference>
<evidence type="ECO:0000259" key="1">
    <source>
        <dbReference type="SMART" id="SM00474"/>
    </source>
</evidence>
<dbReference type="EMBL" id="CAJNNV010030060">
    <property type="protein sequence ID" value="CAE8631196.1"/>
    <property type="molecule type" value="Genomic_DNA"/>
</dbReference>
<dbReference type="InterPro" id="IPR002562">
    <property type="entry name" value="3'-5'_exonuclease_dom"/>
</dbReference>
<keyword evidence="3" id="KW-1185">Reference proteome</keyword>
<dbReference type="SUPFAM" id="SSF53098">
    <property type="entry name" value="Ribonuclease H-like"/>
    <property type="match status" value="1"/>
</dbReference>
<dbReference type="InterPro" id="IPR012337">
    <property type="entry name" value="RNaseH-like_sf"/>
</dbReference>
<dbReference type="Pfam" id="PF01612">
    <property type="entry name" value="DNA_pol_A_exo1"/>
    <property type="match status" value="1"/>
</dbReference>
<dbReference type="SMART" id="SM00474">
    <property type="entry name" value="35EXOc"/>
    <property type="match status" value="1"/>
</dbReference>